<feature type="domain" description="Helicase C-terminal" evidence="7">
    <location>
        <begin position="325"/>
        <end position="485"/>
    </location>
</feature>
<dbReference type="Pfam" id="PF00642">
    <property type="entry name" value="zf-CCCH"/>
    <property type="match status" value="1"/>
</dbReference>
<feature type="compositionally biased region" description="Gly residues" evidence="5">
    <location>
        <begin position="95"/>
        <end position="109"/>
    </location>
</feature>
<dbReference type="InterPro" id="IPR001650">
    <property type="entry name" value="Helicase_C-like"/>
</dbReference>
<dbReference type="GO" id="GO:0008270">
    <property type="term" value="F:zinc ion binding"/>
    <property type="evidence" value="ECO:0007669"/>
    <property type="project" value="UniProtKB-KW"/>
</dbReference>
<evidence type="ECO:0000313" key="8">
    <source>
        <dbReference type="EMBL" id="CCC94781.1"/>
    </source>
</evidence>
<proteinExistence type="predicted"/>
<feature type="domain" description="C3H1-type" evidence="6">
    <location>
        <begin position="128"/>
        <end position="155"/>
    </location>
</feature>
<dbReference type="InterPro" id="IPR027417">
    <property type="entry name" value="P-loop_NTPase"/>
</dbReference>
<feature type="region of interest" description="Disordered" evidence="5">
    <location>
        <begin position="490"/>
        <end position="515"/>
    </location>
</feature>
<dbReference type="PROSITE" id="PS50103">
    <property type="entry name" value="ZF_C3H1"/>
    <property type="match status" value="1"/>
</dbReference>
<evidence type="ECO:0000256" key="1">
    <source>
        <dbReference type="ARBA" id="ARBA00022723"/>
    </source>
</evidence>
<sequence>MSNAVDALLTRLKIPDLIPKFREMNVDRIVNLRKLSEEELRVAVPDDDQRNLIIQAIKNRGNNDKKPQSLSTNITIPCATDEGGRRGMSYPRGVSRGGGTMRGRGGRGSGAVMDEDGAYGSGNNSSFLSRLRVCNNYLAGECKYGDNCRFSHSRTGQDAVENVHRRDNDMTSMSEWHSETCVIPTNRIKFLLANRAERLRAIHSKNHTYNKPFKHIDPTIEKFELVIYGADPQSVLESKKMILAFIGVTREEEQKNRVQYTINELKSNQRAAKLLAACNIKNEGTVRELSEASLRNIISFFRFEKQQDIRHFWVNVTNERSKLDIIANIVAQLQGVQAIMFCDQKRVLDMCKVGNKMSRYFGGVVPLFIHRGIPREERMQLLQEFKDGEINENGVRERLLVTNEDYAKLARKTVIPYVNLVINYSVPRSEEYYRLQSLVAGRSGTVGVSIVCVSAYEQTFFQELRQNINFEQLEEEVNFRDTAVQLVYDTEDKPLTDEDADPPKDWREKLKCKEN</sequence>
<feature type="region of interest" description="Disordered" evidence="5">
    <location>
        <begin position="61"/>
        <end position="114"/>
    </location>
</feature>
<dbReference type="InterPro" id="IPR036855">
    <property type="entry name" value="Znf_CCCH_sf"/>
</dbReference>
<keyword evidence="3 4" id="KW-0862">Zinc</keyword>
<dbReference type="Gene3D" id="3.30.1370.210">
    <property type="match status" value="1"/>
</dbReference>
<keyword evidence="2 4" id="KW-0863">Zinc-finger</keyword>
<evidence type="ECO:0000256" key="3">
    <source>
        <dbReference type="ARBA" id="ARBA00022833"/>
    </source>
</evidence>
<evidence type="ECO:0000256" key="4">
    <source>
        <dbReference type="PROSITE-ProRule" id="PRU00723"/>
    </source>
</evidence>
<dbReference type="SMART" id="SM00356">
    <property type="entry name" value="ZnF_C3H1"/>
    <property type="match status" value="1"/>
</dbReference>
<dbReference type="PROSITE" id="PS51194">
    <property type="entry name" value="HELICASE_CTER"/>
    <property type="match status" value="1"/>
</dbReference>
<accession>G0UZG2</accession>
<dbReference type="AlphaFoldDB" id="G0UZG2"/>
<dbReference type="SUPFAM" id="SSF90229">
    <property type="entry name" value="CCCH zinc finger"/>
    <property type="match status" value="1"/>
</dbReference>
<gene>
    <name evidence="8" type="ORF">TCIL3000_11_1650</name>
</gene>
<evidence type="ECO:0000256" key="5">
    <source>
        <dbReference type="SAM" id="MobiDB-lite"/>
    </source>
</evidence>
<dbReference type="InterPro" id="IPR000571">
    <property type="entry name" value="Znf_CCCH"/>
</dbReference>
<evidence type="ECO:0008006" key="9">
    <source>
        <dbReference type="Google" id="ProtNLM"/>
    </source>
</evidence>
<name>G0UZG2_TRYCI</name>
<dbReference type="SUPFAM" id="SSF52540">
    <property type="entry name" value="P-loop containing nucleoside triphosphate hydrolases"/>
    <property type="match status" value="1"/>
</dbReference>
<dbReference type="PANTHER" id="PTHR47958">
    <property type="entry name" value="ATP-DEPENDENT RNA HELICASE DBP3"/>
    <property type="match status" value="1"/>
</dbReference>
<evidence type="ECO:0000259" key="6">
    <source>
        <dbReference type="PROSITE" id="PS50103"/>
    </source>
</evidence>
<dbReference type="EMBL" id="HE575324">
    <property type="protein sequence ID" value="CCC94781.1"/>
    <property type="molecule type" value="Genomic_DNA"/>
</dbReference>
<evidence type="ECO:0000259" key="7">
    <source>
        <dbReference type="PROSITE" id="PS51194"/>
    </source>
</evidence>
<dbReference type="VEuPathDB" id="TriTrypDB:TcIL3000.11.1650"/>
<dbReference type="Gene3D" id="3.40.50.300">
    <property type="entry name" value="P-loop containing nucleotide triphosphate hydrolases"/>
    <property type="match status" value="1"/>
</dbReference>
<feature type="zinc finger region" description="C3H1-type" evidence="4">
    <location>
        <begin position="128"/>
        <end position="155"/>
    </location>
</feature>
<evidence type="ECO:0000256" key="2">
    <source>
        <dbReference type="ARBA" id="ARBA00022771"/>
    </source>
</evidence>
<keyword evidence="1 4" id="KW-0479">Metal-binding</keyword>
<protein>
    <recommendedName>
        <fullName evidence="9">C3H1-type domain-containing protein</fullName>
    </recommendedName>
</protein>
<organism evidence="8">
    <name type="scientific">Trypanosoma congolense (strain IL3000)</name>
    <dbReference type="NCBI Taxonomy" id="1068625"/>
    <lineage>
        <taxon>Eukaryota</taxon>
        <taxon>Discoba</taxon>
        <taxon>Euglenozoa</taxon>
        <taxon>Kinetoplastea</taxon>
        <taxon>Metakinetoplastina</taxon>
        <taxon>Trypanosomatida</taxon>
        <taxon>Trypanosomatidae</taxon>
        <taxon>Trypanosoma</taxon>
        <taxon>Nannomonas</taxon>
    </lineage>
</organism>
<reference evidence="8" key="1">
    <citation type="journal article" date="2012" name="Proc. Natl. Acad. Sci. U.S.A.">
        <title>Antigenic diversity is generated by distinct evolutionary mechanisms in African trypanosome species.</title>
        <authorList>
            <person name="Jackson A.P."/>
            <person name="Berry A."/>
            <person name="Aslett M."/>
            <person name="Allison H.C."/>
            <person name="Burton P."/>
            <person name="Vavrova-Anderson J."/>
            <person name="Brown R."/>
            <person name="Browne H."/>
            <person name="Corton N."/>
            <person name="Hauser H."/>
            <person name="Gamble J."/>
            <person name="Gilderthorp R."/>
            <person name="Marcello L."/>
            <person name="McQuillan J."/>
            <person name="Otto T.D."/>
            <person name="Quail M.A."/>
            <person name="Sanders M.J."/>
            <person name="van Tonder A."/>
            <person name="Ginger M.L."/>
            <person name="Field M.C."/>
            <person name="Barry J.D."/>
            <person name="Hertz-Fowler C."/>
            <person name="Berriman M."/>
        </authorList>
    </citation>
    <scope>NUCLEOTIDE SEQUENCE</scope>
    <source>
        <strain evidence="8">IL3000</strain>
    </source>
</reference>
<dbReference type="Pfam" id="PF00271">
    <property type="entry name" value="Helicase_C"/>
    <property type="match status" value="1"/>
</dbReference>